<feature type="signal peptide" evidence="2">
    <location>
        <begin position="1"/>
        <end position="19"/>
    </location>
</feature>
<evidence type="ECO:0000313" key="4">
    <source>
        <dbReference type="EMBL" id="PIC18938.1"/>
    </source>
</evidence>
<feature type="compositionally biased region" description="Polar residues" evidence="1">
    <location>
        <begin position="122"/>
        <end position="132"/>
    </location>
</feature>
<dbReference type="CDD" id="cd01450">
    <property type="entry name" value="vWFA_subfamily_ECM"/>
    <property type="match status" value="1"/>
</dbReference>
<organism evidence="4 5">
    <name type="scientific">Caenorhabditis nigoni</name>
    <dbReference type="NCBI Taxonomy" id="1611254"/>
    <lineage>
        <taxon>Eukaryota</taxon>
        <taxon>Metazoa</taxon>
        <taxon>Ecdysozoa</taxon>
        <taxon>Nematoda</taxon>
        <taxon>Chromadorea</taxon>
        <taxon>Rhabditida</taxon>
        <taxon>Rhabditina</taxon>
        <taxon>Rhabditomorpha</taxon>
        <taxon>Rhabditoidea</taxon>
        <taxon>Rhabditidae</taxon>
        <taxon>Peloderinae</taxon>
        <taxon>Caenorhabditis</taxon>
    </lineage>
</organism>
<feature type="domain" description="VWFA" evidence="3">
    <location>
        <begin position="178"/>
        <end position="361"/>
    </location>
</feature>
<dbReference type="SMART" id="SM00327">
    <property type="entry name" value="VWA"/>
    <property type="match status" value="2"/>
</dbReference>
<gene>
    <name evidence="4" type="primary">Cni-C16E9.1</name>
    <name evidence="4" type="synonym">Cnig_chr_X.g24656</name>
    <name evidence="4" type="ORF">B9Z55_024656</name>
</gene>
<dbReference type="InterPro" id="IPR050525">
    <property type="entry name" value="ECM_Assembly_Org"/>
</dbReference>
<dbReference type="AlphaFoldDB" id="A0A2G5SVE8"/>
<dbReference type="Proteomes" id="UP000230233">
    <property type="component" value="Chromosome X"/>
</dbReference>
<proteinExistence type="predicted"/>
<evidence type="ECO:0000259" key="3">
    <source>
        <dbReference type="PROSITE" id="PS50234"/>
    </source>
</evidence>
<evidence type="ECO:0000256" key="1">
    <source>
        <dbReference type="SAM" id="MobiDB-lite"/>
    </source>
</evidence>
<keyword evidence="2" id="KW-0732">Signal</keyword>
<evidence type="ECO:0000256" key="2">
    <source>
        <dbReference type="SAM" id="SignalP"/>
    </source>
</evidence>
<comment type="caution">
    <text evidence="4">The sequence shown here is derived from an EMBL/GenBank/DDBJ whole genome shotgun (WGS) entry which is preliminary data.</text>
</comment>
<dbReference type="SUPFAM" id="SSF53300">
    <property type="entry name" value="vWA-like"/>
    <property type="match status" value="2"/>
</dbReference>
<sequence>MNQQVACFFFLTLLVVGYGQYPPENPDNILPYSPPGHMPPMPPLDPPGYDPQLIYETTPTPGLRAPPMPTWTKETQEESSGQSLPADETLGQQDDHVEVGSGEGSGVEGSGEEEFGFHSGFQSLPESASEDGSGSGWDLEYLAGFELPEYEGGQDDFPDIMQSMDEEAERTGINCPSDIVFIIDATSSVKGVFDEQIKFIEKVIGGLDIRPRVDHVGAIVYSSERKQRQKIKLGEHKDMASLMKAVDNLPFFSGITATGEALKFAATHTEGRRDNLTLNYVVLTDGYSYDIIESGARLLREVPNSVVYAVTIGEVYLRKELELITGNKTNVLIGSMSYGTVVKRIKNCEARIKAQQLRDENPAELVHPGEFMSDAFSHRQSAAAKNENIKNDEPAKDSVTEPTDKLPVKDCRYDVGIIFDSSGSLLKNFQTQLQIANKLVQQMPIGPNSTRVGIVQFAGKSKTRVLADFIQHKTKEQLEKIIEKTPFYSGTTYTNQALKRMSLLFESSKRDNCKMKLLVFTDGYSAEDTAEGIEALKRQGITVYTVGISTDKNAGLNMSELKGMATSPSHYFDSSDFDNLLKHFPSTEYC</sequence>
<dbReference type="EMBL" id="PDUG01000006">
    <property type="protein sequence ID" value="PIC18938.1"/>
    <property type="molecule type" value="Genomic_DNA"/>
</dbReference>
<dbReference type="Gene3D" id="3.40.50.410">
    <property type="entry name" value="von Willebrand factor, type A domain"/>
    <property type="match status" value="2"/>
</dbReference>
<feature type="chain" id="PRO_5013882343" description="VWFA domain-containing protein" evidence="2">
    <location>
        <begin position="20"/>
        <end position="590"/>
    </location>
</feature>
<reference evidence="5" key="1">
    <citation type="submission" date="2017-10" db="EMBL/GenBank/DDBJ databases">
        <title>Rapid genome shrinkage in a self-fertile nematode reveals novel sperm competition proteins.</title>
        <authorList>
            <person name="Yin D."/>
            <person name="Schwarz E.M."/>
            <person name="Thomas C.G."/>
            <person name="Felde R.L."/>
            <person name="Korf I.F."/>
            <person name="Cutter A.D."/>
            <person name="Schartner C.M."/>
            <person name="Ralston E.J."/>
            <person name="Meyer B.J."/>
            <person name="Haag E.S."/>
        </authorList>
    </citation>
    <scope>NUCLEOTIDE SEQUENCE [LARGE SCALE GENOMIC DNA]</scope>
    <source>
        <strain evidence="5">JU1422</strain>
    </source>
</reference>
<protein>
    <recommendedName>
        <fullName evidence="3">VWFA domain-containing protein</fullName>
    </recommendedName>
</protein>
<keyword evidence="5" id="KW-1185">Reference proteome</keyword>
<evidence type="ECO:0000313" key="5">
    <source>
        <dbReference type="Proteomes" id="UP000230233"/>
    </source>
</evidence>
<feature type="domain" description="VWFA" evidence="3">
    <location>
        <begin position="414"/>
        <end position="588"/>
    </location>
</feature>
<dbReference type="InterPro" id="IPR002035">
    <property type="entry name" value="VWF_A"/>
</dbReference>
<name>A0A2G5SVE8_9PELO</name>
<dbReference type="PANTHER" id="PTHR24020:SF84">
    <property type="entry name" value="VWFA DOMAIN-CONTAINING PROTEIN"/>
    <property type="match status" value="1"/>
</dbReference>
<dbReference type="Pfam" id="PF00092">
    <property type="entry name" value="VWA"/>
    <property type="match status" value="2"/>
</dbReference>
<feature type="compositionally biased region" description="Basic and acidic residues" evidence="1">
    <location>
        <begin position="387"/>
        <end position="403"/>
    </location>
</feature>
<feature type="region of interest" description="Disordered" evidence="1">
    <location>
        <begin position="59"/>
        <end position="135"/>
    </location>
</feature>
<dbReference type="STRING" id="1611254.A0A2G5SVE8"/>
<dbReference type="OrthoDB" id="6132182at2759"/>
<feature type="region of interest" description="Disordered" evidence="1">
    <location>
        <begin position="382"/>
        <end position="403"/>
    </location>
</feature>
<accession>A0A2G5SVE8</accession>
<dbReference type="InterPro" id="IPR036465">
    <property type="entry name" value="vWFA_dom_sf"/>
</dbReference>
<dbReference type="PROSITE" id="PS50234">
    <property type="entry name" value="VWFA"/>
    <property type="match status" value="2"/>
</dbReference>
<dbReference type="PANTHER" id="PTHR24020">
    <property type="entry name" value="COLLAGEN ALPHA"/>
    <property type="match status" value="1"/>
</dbReference>